<dbReference type="PROSITE" id="PS50878">
    <property type="entry name" value="RT_POL"/>
    <property type="match status" value="1"/>
</dbReference>
<keyword evidence="1" id="KW-0862">Zinc</keyword>
<dbReference type="EMBL" id="LSRX01000083">
    <property type="protein sequence ID" value="OLQ10141.1"/>
    <property type="molecule type" value="Genomic_DNA"/>
</dbReference>
<comment type="caution">
    <text evidence="4">The sequence shown here is derived from an EMBL/GenBank/DDBJ whole genome shotgun (WGS) entry which is preliminary data.</text>
</comment>
<gene>
    <name evidence="4" type="ORF">AK812_SmicGene6199</name>
</gene>
<proteinExistence type="predicted"/>
<dbReference type="AlphaFoldDB" id="A0A1Q9ERV9"/>
<dbReference type="PROSITE" id="PS50157">
    <property type="entry name" value="ZINC_FINGER_C2H2_2"/>
    <property type="match status" value="1"/>
</dbReference>
<keyword evidence="1" id="KW-0863">Zinc-finger</keyword>
<reference evidence="4 5" key="1">
    <citation type="submission" date="2016-02" db="EMBL/GenBank/DDBJ databases">
        <title>Genome analysis of coral dinoflagellate symbionts highlights evolutionary adaptations to a symbiotic lifestyle.</title>
        <authorList>
            <person name="Aranda M."/>
            <person name="Li Y."/>
            <person name="Liew Y.J."/>
            <person name="Baumgarten S."/>
            <person name="Simakov O."/>
            <person name="Wilson M."/>
            <person name="Piel J."/>
            <person name="Ashoor H."/>
            <person name="Bougouffa S."/>
            <person name="Bajic V.B."/>
            <person name="Ryu T."/>
            <person name="Ravasi T."/>
            <person name="Bayer T."/>
            <person name="Micklem G."/>
            <person name="Kim H."/>
            <person name="Bhak J."/>
            <person name="Lajeunesse T.C."/>
            <person name="Voolstra C.R."/>
        </authorList>
    </citation>
    <scope>NUCLEOTIDE SEQUENCE [LARGE SCALE GENOMIC DNA]</scope>
    <source>
        <strain evidence="4 5">CCMP2467</strain>
    </source>
</reference>
<evidence type="ECO:0000259" key="3">
    <source>
        <dbReference type="PROSITE" id="PS50878"/>
    </source>
</evidence>
<dbReference type="PANTHER" id="PTHR19446">
    <property type="entry name" value="REVERSE TRANSCRIPTASES"/>
    <property type="match status" value="1"/>
</dbReference>
<keyword evidence="1" id="KW-0479">Metal-binding</keyword>
<evidence type="ECO:0000256" key="1">
    <source>
        <dbReference type="PROSITE-ProRule" id="PRU00042"/>
    </source>
</evidence>
<dbReference type="Gene3D" id="3.30.160.60">
    <property type="entry name" value="Classic Zinc Finger"/>
    <property type="match status" value="1"/>
</dbReference>
<keyword evidence="5" id="KW-1185">Reference proteome</keyword>
<evidence type="ECO:0000313" key="5">
    <source>
        <dbReference type="Proteomes" id="UP000186817"/>
    </source>
</evidence>
<dbReference type="InterPro" id="IPR013087">
    <property type="entry name" value="Znf_C2H2_type"/>
</dbReference>
<dbReference type="InterPro" id="IPR000477">
    <property type="entry name" value="RT_dom"/>
</dbReference>
<dbReference type="GO" id="GO:0008270">
    <property type="term" value="F:zinc ion binding"/>
    <property type="evidence" value="ECO:0007669"/>
    <property type="project" value="UniProtKB-KW"/>
</dbReference>
<dbReference type="PROSITE" id="PS00028">
    <property type="entry name" value="ZINC_FINGER_C2H2_1"/>
    <property type="match status" value="1"/>
</dbReference>
<name>A0A1Q9ERV9_SYMMI</name>
<feature type="domain" description="C2H2-type" evidence="2">
    <location>
        <begin position="693"/>
        <end position="720"/>
    </location>
</feature>
<evidence type="ECO:0000313" key="4">
    <source>
        <dbReference type="EMBL" id="OLQ10141.1"/>
    </source>
</evidence>
<evidence type="ECO:0008006" key="6">
    <source>
        <dbReference type="Google" id="ProtNLM"/>
    </source>
</evidence>
<evidence type="ECO:0000259" key="2">
    <source>
        <dbReference type="PROSITE" id="PS50157"/>
    </source>
</evidence>
<protein>
    <recommendedName>
        <fullName evidence="6">C2H2-type domain-containing protein</fullName>
    </recommendedName>
</protein>
<dbReference type="OrthoDB" id="1095242at2759"/>
<sequence length="909" mass="100209">MQEQWNVMSDFVRYVMLVIGWFWFSAEVMDMACADDATGVFHILKALSSPAIFLFILESDRSQLGWQAWRGDAHHMHTAQARCKSFDRATACHAAAMRSLSRSLHTAHQRDEAEYVRLMYQDSRAQGPAAIARKIRSVLRCGRRAAVGVPSHLVVAGTPITEHSAILQAFGEHFASAEQAVPTTLHALQDAPPVVTQSAELDLSGAPALADVCSAFASLKSGKAAGISGIPPEAYSQCAAHAAVAHMPLVMKALGRGQLPTLWTGLKAHPIPKPAKPADRVEGYRSIALAEPAAKAVTKATRGVLVQAFEAVTLPTMGGARPGFPAEIPATAVQAHLAMLRRIHRPGAAIFIDGVAAFYSVNREHLFSGDADALRDYVQSLPLDPEVRLRISNAIAGQGALERAALPPAVVRLLRIAFCNTWFTVDPGSEQIYHTAKGTIPGSPLADLLFQFVAGTSLKCLKEHLDDIGVSAVVSVEGAEVRAAPQSWLDDVALLLTSTDAAHLPHDIAAAMRLIGQYMAILGIEVNFAAGKTETVIGWYGKRSTAARRLNLNQICALTGALTPDEAITIRRFRLLSQLCDKADLYLRQCLVEEQSWLRAVGDDVRAVAKTLQHRVLQEHADVFSPCLAWIAGWPFGRGETSALLKRYRLRCLQSRVDLVPAALAKAEAHDKAQQAGLLFFTLSPGCSPKTLHRCRDCGRSFSGPAQLAVHRSQKHGDRAVASEAWGTSCEVCRRQFWSTARLREHFRFLLPVPRCLMHRSSRRLHRNDSHAALFMRFRHLPKEQTLKAALSDLNVSGTDRYDPMSLELVCHDDEAWVDEESEEAFHFLCDEWEPSLTTYPIVGLTTYRHANTMPKATAQQMEHLRRDVFPTFPGDRLRLWRDEHGGVFDPSEPMPMSYSRLDSWFKQY</sequence>
<organism evidence="4 5">
    <name type="scientific">Symbiodinium microadriaticum</name>
    <name type="common">Dinoflagellate</name>
    <name type="synonym">Zooxanthella microadriatica</name>
    <dbReference type="NCBI Taxonomy" id="2951"/>
    <lineage>
        <taxon>Eukaryota</taxon>
        <taxon>Sar</taxon>
        <taxon>Alveolata</taxon>
        <taxon>Dinophyceae</taxon>
        <taxon>Suessiales</taxon>
        <taxon>Symbiodiniaceae</taxon>
        <taxon>Symbiodinium</taxon>
    </lineage>
</organism>
<dbReference type="Proteomes" id="UP000186817">
    <property type="component" value="Unassembled WGS sequence"/>
</dbReference>
<feature type="domain" description="Reverse transcriptase" evidence="3">
    <location>
        <begin position="252"/>
        <end position="544"/>
    </location>
</feature>
<dbReference type="SMART" id="SM00355">
    <property type="entry name" value="ZnF_C2H2"/>
    <property type="match status" value="2"/>
</dbReference>
<accession>A0A1Q9ERV9</accession>